<evidence type="ECO:0000313" key="1">
    <source>
        <dbReference type="EMBL" id="GAA0677328.1"/>
    </source>
</evidence>
<dbReference type="Proteomes" id="UP001500238">
    <property type="component" value="Unassembled WGS sequence"/>
</dbReference>
<dbReference type="GO" id="GO:0016787">
    <property type="term" value="F:hydrolase activity"/>
    <property type="evidence" value="ECO:0007669"/>
    <property type="project" value="UniProtKB-KW"/>
</dbReference>
<gene>
    <name evidence="1" type="ORF">GCM10009102_32530</name>
</gene>
<dbReference type="InterPro" id="IPR036412">
    <property type="entry name" value="HAD-like_sf"/>
</dbReference>
<dbReference type="RefSeq" id="WP_163957967.1">
    <property type="nucleotide sequence ID" value="NZ_BAAAES010000012.1"/>
</dbReference>
<proteinExistence type="predicted"/>
<comment type="caution">
    <text evidence="1">The sequence shown here is derived from an EMBL/GenBank/DDBJ whole genome shotgun (WGS) entry which is preliminary data.</text>
</comment>
<dbReference type="CDD" id="cd07516">
    <property type="entry name" value="HAD_Pase"/>
    <property type="match status" value="1"/>
</dbReference>
<dbReference type="SUPFAM" id="SSF56784">
    <property type="entry name" value="HAD-like"/>
    <property type="match status" value="1"/>
</dbReference>
<accession>A0ABN1I0C4</accession>
<dbReference type="InterPro" id="IPR000150">
    <property type="entry name" value="Cof"/>
</dbReference>
<protein>
    <submittedName>
        <fullName evidence="1">Cof-type HAD-IIB family hydrolase</fullName>
    </submittedName>
</protein>
<dbReference type="PANTHER" id="PTHR10000:SF8">
    <property type="entry name" value="HAD SUPERFAMILY HYDROLASE-LIKE, TYPE 3"/>
    <property type="match status" value="1"/>
</dbReference>
<dbReference type="Pfam" id="PF08282">
    <property type="entry name" value="Hydrolase_3"/>
    <property type="match status" value="1"/>
</dbReference>
<reference evidence="1 2" key="1">
    <citation type="journal article" date="2019" name="Int. J. Syst. Evol. Microbiol.">
        <title>The Global Catalogue of Microorganisms (GCM) 10K type strain sequencing project: providing services to taxonomists for standard genome sequencing and annotation.</title>
        <authorList>
            <consortium name="The Broad Institute Genomics Platform"/>
            <consortium name="The Broad Institute Genome Sequencing Center for Infectious Disease"/>
            <person name="Wu L."/>
            <person name="Ma J."/>
        </authorList>
    </citation>
    <scope>NUCLEOTIDE SEQUENCE [LARGE SCALE GENOMIC DNA]</scope>
    <source>
        <strain evidence="1 2">JCM 14603</strain>
    </source>
</reference>
<evidence type="ECO:0000313" key="2">
    <source>
        <dbReference type="Proteomes" id="UP001500238"/>
    </source>
</evidence>
<name>A0ABN1I0C4_9SPHN</name>
<dbReference type="Gene3D" id="3.40.50.1000">
    <property type="entry name" value="HAD superfamily/HAD-like"/>
    <property type="match status" value="1"/>
</dbReference>
<dbReference type="PANTHER" id="PTHR10000">
    <property type="entry name" value="PHOSPHOSERINE PHOSPHATASE"/>
    <property type="match status" value="1"/>
</dbReference>
<dbReference type="SFLD" id="SFLDS00003">
    <property type="entry name" value="Haloacid_Dehalogenase"/>
    <property type="match status" value="1"/>
</dbReference>
<sequence length="276" mass="28630">MSADEATLRLVVSDIDGTLVDKKKQLTPATVAAVRRLEDAGIGFTVISARPMSGIMPIAETLAIDAPMAAFNGGIIFNRKGEVSEHHVIDAAVAKGVMGIAADSPVDIWVFADNIWYASDDQGAHVGSERLASNQAPVVTSDFAELLNHADKVTFVSDDHAMLADLAERCKAAHGADATIAQSQVYYLDVTALAANKGDGLVALAATFDEPLQAVAVLGDQFNDVPMLTRAGLAIAMGNAPDGVKAVAHAVTTGNDADGVAHAIDTMIFPRIGVSA</sequence>
<dbReference type="NCBIfam" id="TIGR01484">
    <property type="entry name" value="HAD-SF-IIB"/>
    <property type="match status" value="1"/>
</dbReference>
<dbReference type="NCBIfam" id="TIGR00099">
    <property type="entry name" value="Cof-subfamily"/>
    <property type="match status" value="1"/>
</dbReference>
<keyword evidence="2" id="KW-1185">Reference proteome</keyword>
<dbReference type="EMBL" id="BAAAES010000012">
    <property type="protein sequence ID" value="GAA0677328.1"/>
    <property type="molecule type" value="Genomic_DNA"/>
</dbReference>
<dbReference type="SFLD" id="SFLDG01140">
    <property type="entry name" value="C2.B:_Phosphomannomutase_and_P"/>
    <property type="match status" value="1"/>
</dbReference>
<dbReference type="InterPro" id="IPR006379">
    <property type="entry name" value="HAD-SF_hydro_IIB"/>
</dbReference>
<dbReference type="Gene3D" id="3.30.1240.10">
    <property type="match status" value="1"/>
</dbReference>
<keyword evidence="1" id="KW-0378">Hydrolase</keyword>
<organism evidence="1 2">
    <name type="scientific">Sphingomonas insulae</name>
    <dbReference type="NCBI Taxonomy" id="424800"/>
    <lineage>
        <taxon>Bacteria</taxon>
        <taxon>Pseudomonadati</taxon>
        <taxon>Pseudomonadota</taxon>
        <taxon>Alphaproteobacteria</taxon>
        <taxon>Sphingomonadales</taxon>
        <taxon>Sphingomonadaceae</taxon>
        <taxon>Sphingomonas</taxon>
    </lineage>
</organism>
<dbReference type="InterPro" id="IPR023214">
    <property type="entry name" value="HAD_sf"/>
</dbReference>